<protein>
    <submittedName>
        <fullName evidence="2 3">Toxin-antitoxin system toxin component, PIN family</fullName>
    </submittedName>
</protein>
<reference evidence="2 4" key="1">
    <citation type="submission" date="2021-03" db="EMBL/GenBank/DDBJ databases">
        <title>Draft genome and methylome analysis of Thiotrix fructosivoruns ATCC 49748.</title>
        <authorList>
            <person name="Fomenkov A."/>
            <person name="Grabovich M.Y."/>
            <person name="Roberts R.J."/>
        </authorList>
    </citation>
    <scope>NUCLEOTIDE SEQUENCE [LARGE SCALE GENOMIC DNA]</scope>
    <source>
        <strain evidence="2 4">ATCC 49748</strain>
    </source>
</reference>
<feature type="domain" description="PIN" evidence="1">
    <location>
        <begin position="3"/>
        <end position="116"/>
    </location>
</feature>
<organism evidence="3">
    <name type="scientific">Thiothrix fructosivorans</name>
    <dbReference type="NCBI Taxonomy" id="111770"/>
    <lineage>
        <taxon>Bacteria</taxon>
        <taxon>Pseudomonadati</taxon>
        <taxon>Pseudomonadota</taxon>
        <taxon>Gammaproteobacteria</taxon>
        <taxon>Thiotrichales</taxon>
        <taxon>Thiotrichaceae</taxon>
        <taxon>Thiothrix</taxon>
    </lineage>
</organism>
<name>A0A8B0SM91_9GAMM</name>
<dbReference type="Proteomes" id="UP000664466">
    <property type="component" value="Unassembled WGS sequence"/>
</dbReference>
<dbReference type="AlphaFoldDB" id="A0A8B0SM91"/>
<gene>
    <name evidence="3" type="ORF">J1836_000190</name>
    <name evidence="2" type="ORF">J1836_12620</name>
</gene>
<keyword evidence="4" id="KW-1185">Reference proteome</keyword>
<evidence type="ECO:0000313" key="4">
    <source>
        <dbReference type="Proteomes" id="UP000664466"/>
    </source>
</evidence>
<sequence length="142" mass="15741">MLRCVLDTDVIIAAMRSPTGASAAILQIAADTSQVRLLASVPLALEYEAKCLETRHWTEAQLSKEEASIFVDGVIALVEPVHMDFLWRPQLHDPADEMVLETAINGRADILVTFNLRDYGDAPARFGIQAMRPADAIRRIRI</sequence>
<dbReference type="RefSeq" id="WP_207251420.1">
    <property type="nucleotide sequence ID" value="NZ_JAFMPM010000006.1"/>
</dbReference>
<evidence type="ECO:0000259" key="1">
    <source>
        <dbReference type="Pfam" id="PF13470"/>
    </source>
</evidence>
<dbReference type="Pfam" id="PF13470">
    <property type="entry name" value="PIN_3"/>
    <property type="match status" value="1"/>
</dbReference>
<dbReference type="EMBL" id="JAFMPM010000006">
    <property type="protein sequence ID" value="MBO0613752.1"/>
    <property type="molecule type" value="Genomic_DNA"/>
</dbReference>
<evidence type="ECO:0000313" key="3">
    <source>
        <dbReference type="EMBL" id="QTX10837.1"/>
    </source>
</evidence>
<dbReference type="PANTHER" id="PTHR34610">
    <property type="entry name" value="SSL7007 PROTEIN"/>
    <property type="match status" value="1"/>
</dbReference>
<dbReference type="EMBL" id="CP072748">
    <property type="protein sequence ID" value="QTX10837.1"/>
    <property type="molecule type" value="Genomic_DNA"/>
</dbReference>
<accession>A0A8B0SM91</accession>
<reference evidence="3" key="2">
    <citation type="submission" date="2021-04" db="EMBL/GenBank/DDBJ databases">
        <title>Complete Genome and methylome analysis of Thiothrix fructosivorans ATCC 49748.</title>
        <authorList>
            <person name="Fomenkov A."/>
            <person name="Sun L."/>
            <person name="Vincze T."/>
            <person name="Grabovich M.Y."/>
            <person name="Roberts R.J."/>
        </authorList>
    </citation>
    <scope>NUCLEOTIDE SEQUENCE</scope>
    <source>
        <strain evidence="3">ATCC 49748</strain>
    </source>
</reference>
<dbReference type="PANTHER" id="PTHR34610:SF3">
    <property type="entry name" value="SSL7007 PROTEIN"/>
    <property type="match status" value="1"/>
</dbReference>
<dbReference type="SUPFAM" id="SSF88723">
    <property type="entry name" value="PIN domain-like"/>
    <property type="match status" value="1"/>
</dbReference>
<dbReference type="InterPro" id="IPR002716">
    <property type="entry name" value="PIN_dom"/>
</dbReference>
<proteinExistence type="predicted"/>
<dbReference type="NCBIfam" id="TIGR00305">
    <property type="entry name" value="putative toxin-antitoxin system toxin component, PIN family"/>
    <property type="match status" value="1"/>
</dbReference>
<dbReference type="InterPro" id="IPR029060">
    <property type="entry name" value="PIN-like_dom_sf"/>
</dbReference>
<dbReference type="InterPro" id="IPR002850">
    <property type="entry name" value="PIN_toxin-like"/>
</dbReference>
<evidence type="ECO:0000313" key="2">
    <source>
        <dbReference type="EMBL" id="MBO0613752.1"/>
    </source>
</evidence>